<evidence type="ECO:0000313" key="3">
    <source>
        <dbReference type="Proteomes" id="UP000327013"/>
    </source>
</evidence>
<dbReference type="Pfam" id="PF13456">
    <property type="entry name" value="RVT_3"/>
    <property type="match status" value="1"/>
</dbReference>
<accession>A0A660KR38</accession>
<feature type="domain" description="RNase H type-1" evidence="1">
    <location>
        <begin position="2"/>
        <end position="68"/>
    </location>
</feature>
<proteinExistence type="predicted"/>
<dbReference type="EMBL" id="CM017324">
    <property type="protein sequence ID" value="KAE8037888.1"/>
    <property type="molecule type" value="Genomic_DNA"/>
</dbReference>
<evidence type="ECO:0000313" key="2">
    <source>
        <dbReference type="EMBL" id="KAE8037888.1"/>
    </source>
</evidence>
<dbReference type="GO" id="GO:0003676">
    <property type="term" value="F:nucleic acid binding"/>
    <property type="evidence" value="ECO:0007669"/>
    <property type="project" value="InterPro"/>
</dbReference>
<keyword evidence="3" id="KW-1185">Reference proteome</keyword>
<dbReference type="InterPro" id="IPR002156">
    <property type="entry name" value="RNaseH_domain"/>
</dbReference>
<reference evidence="2 3" key="1">
    <citation type="submission" date="2019-06" db="EMBL/GenBank/DDBJ databases">
        <title>A chromosomal-level reference genome of Carpinus fangiana (Coryloideae, Betulaceae).</title>
        <authorList>
            <person name="Yang X."/>
            <person name="Wang Z."/>
            <person name="Zhang L."/>
            <person name="Hao G."/>
            <person name="Liu J."/>
            <person name="Yang Y."/>
        </authorList>
    </citation>
    <scope>NUCLEOTIDE SEQUENCE [LARGE SCALE GENOMIC DNA]</scope>
    <source>
        <strain evidence="2">Cfa_2016G</strain>
        <tissue evidence="2">Leaf</tissue>
    </source>
</reference>
<dbReference type="Proteomes" id="UP000327013">
    <property type="component" value="Chromosome 4"/>
</dbReference>
<sequence length="72" mass="7830">MGLGFLVHDSAKRVLASFCATKPHILDLGIAEAIFAWKMIEVVASLGYHSVLFEGDSLKIVQALKMESVRLG</sequence>
<protein>
    <recommendedName>
        <fullName evidence="1">RNase H type-1 domain-containing protein</fullName>
    </recommendedName>
</protein>
<organism evidence="2 3">
    <name type="scientific">Carpinus fangiana</name>
    <dbReference type="NCBI Taxonomy" id="176857"/>
    <lineage>
        <taxon>Eukaryota</taxon>
        <taxon>Viridiplantae</taxon>
        <taxon>Streptophyta</taxon>
        <taxon>Embryophyta</taxon>
        <taxon>Tracheophyta</taxon>
        <taxon>Spermatophyta</taxon>
        <taxon>Magnoliopsida</taxon>
        <taxon>eudicotyledons</taxon>
        <taxon>Gunneridae</taxon>
        <taxon>Pentapetalae</taxon>
        <taxon>rosids</taxon>
        <taxon>fabids</taxon>
        <taxon>Fagales</taxon>
        <taxon>Betulaceae</taxon>
        <taxon>Carpinus</taxon>
    </lineage>
</organism>
<dbReference type="GO" id="GO:0004523">
    <property type="term" value="F:RNA-DNA hybrid ribonuclease activity"/>
    <property type="evidence" value="ECO:0007669"/>
    <property type="project" value="InterPro"/>
</dbReference>
<evidence type="ECO:0000259" key="1">
    <source>
        <dbReference type="Pfam" id="PF13456"/>
    </source>
</evidence>
<gene>
    <name evidence="2" type="ORF">FH972_010441</name>
</gene>
<dbReference type="AlphaFoldDB" id="A0A660KR38"/>
<name>A0A660KR38_9ROSI</name>
<dbReference type="OrthoDB" id="1906820at2759"/>